<dbReference type="SUPFAM" id="SSF49785">
    <property type="entry name" value="Galactose-binding domain-like"/>
    <property type="match status" value="1"/>
</dbReference>
<evidence type="ECO:0008006" key="4">
    <source>
        <dbReference type="Google" id="ProtNLM"/>
    </source>
</evidence>
<reference evidence="2 3" key="1">
    <citation type="submission" date="2019-07" db="EMBL/GenBank/DDBJ databases">
        <authorList>
            <person name="Park M."/>
        </authorList>
    </citation>
    <scope>NUCLEOTIDE SEQUENCE [LARGE SCALE GENOMIC DNA]</scope>
    <source>
        <strain evidence="2 3">KCTC32445</strain>
    </source>
</reference>
<gene>
    <name evidence="2" type="ORF">FOM92_08215</name>
</gene>
<sequence length="380" mass="39496">MIKPHFFAASMLVLLCDAPVIAFDDQPTAELQALDDALPGSLINDPTRLDWQIFGTGQTSKPVKGEEIPGGKAALRFTVPKAGATLFEVGANAPITTSIKAGTDIVVAFYARTVTADTTDGKGRIGVRVQQNGPPYSGFGDATLIIDKDWKLYEVSAKATVSIPRGQAVVGFQLAGAKQILEIGQTIVVAGATSLTARSSKMTQSATTDLLPQLQGKGRLINNPSNKDWTVYGTGATHTTIASPNIPGTGGTALRVTTSAAAPHPYDIGAAIPILEEIKEGDILLIGVLARTAPVGSGDGTSKLGIRVQLNEEPYTGFGDNVLTLGPNWKLIQLKTQASTNIATGTGAVALHFGAAAQAVEIGQVYVLNASEPVAISNEQ</sequence>
<dbReference type="InterPro" id="IPR008979">
    <property type="entry name" value="Galactose-bd-like_sf"/>
</dbReference>
<dbReference type="RefSeq" id="WP_143776393.1">
    <property type="nucleotide sequence ID" value="NZ_VKKU01000002.1"/>
</dbReference>
<accession>A0A553W930</accession>
<evidence type="ECO:0000313" key="2">
    <source>
        <dbReference type="EMBL" id="TSB01198.1"/>
    </source>
</evidence>
<dbReference type="EMBL" id="VKKU01000002">
    <property type="protein sequence ID" value="TSB01198.1"/>
    <property type="molecule type" value="Genomic_DNA"/>
</dbReference>
<dbReference type="AlphaFoldDB" id="A0A553W930"/>
<dbReference type="OrthoDB" id="7561968at2"/>
<organism evidence="2 3">
    <name type="scientific">Sphingorhabdus contaminans</name>
    <dbReference type="NCBI Taxonomy" id="1343899"/>
    <lineage>
        <taxon>Bacteria</taxon>
        <taxon>Pseudomonadati</taxon>
        <taxon>Pseudomonadota</taxon>
        <taxon>Alphaproteobacteria</taxon>
        <taxon>Sphingomonadales</taxon>
        <taxon>Sphingomonadaceae</taxon>
        <taxon>Sphingorhabdus</taxon>
    </lineage>
</organism>
<feature type="chain" id="PRO_5022043769" description="CBM-cenC domain-containing protein" evidence="1">
    <location>
        <begin position="23"/>
        <end position="380"/>
    </location>
</feature>
<keyword evidence="3" id="KW-1185">Reference proteome</keyword>
<protein>
    <recommendedName>
        <fullName evidence="4">CBM-cenC domain-containing protein</fullName>
    </recommendedName>
</protein>
<feature type="signal peptide" evidence="1">
    <location>
        <begin position="1"/>
        <end position="22"/>
    </location>
</feature>
<dbReference type="Gene3D" id="2.60.120.260">
    <property type="entry name" value="Galactose-binding domain-like"/>
    <property type="match status" value="2"/>
</dbReference>
<keyword evidence="1" id="KW-0732">Signal</keyword>
<evidence type="ECO:0000313" key="3">
    <source>
        <dbReference type="Proteomes" id="UP000320160"/>
    </source>
</evidence>
<comment type="caution">
    <text evidence="2">The sequence shown here is derived from an EMBL/GenBank/DDBJ whole genome shotgun (WGS) entry which is preliminary data.</text>
</comment>
<dbReference type="Proteomes" id="UP000320160">
    <property type="component" value="Unassembled WGS sequence"/>
</dbReference>
<evidence type="ECO:0000256" key="1">
    <source>
        <dbReference type="SAM" id="SignalP"/>
    </source>
</evidence>
<proteinExistence type="predicted"/>
<name>A0A553W930_9SPHN</name>